<dbReference type="AlphaFoldDB" id="A0A084VLK6"/>
<protein>
    <submittedName>
        <fullName evidence="1 2">Membrane protein</fullName>
    </submittedName>
</protein>
<sequence>MLNLLKPKLITTNTQEQTVNGVRKREGGGVCAIVIGTTPSTRSRVGNKAKSQAARTDAVPVWTKPLTITNYIVTDWSLAATVH</sequence>
<accession>A0A084VLK6</accession>
<dbReference type="EMBL" id="KE524974">
    <property type="protein sequence ID" value="KFB38850.1"/>
    <property type="molecule type" value="Genomic_DNA"/>
</dbReference>
<dbReference type="VEuPathDB" id="VectorBase:ASIC006339"/>
<evidence type="ECO:0000313" key="3">
    <source>
        <dbReference type="Proteomes" id="UP000030765"/>
    </source>
</evidence>
<proteinExistence type="predicted"/>
<dbReference type="EMBL" id="ATLV01014517">
    <property type="status" value="NOT_ANNOTATED_CDS"/>
    <property type="molecule type" value="Genomic_DNA"/>
</dbReference>
<reference evidence="2" key="2">
    <citation type="submission" date="2020-05" db="UniProtKB">
        <authorList>
            <consortium name="EnsemblMetazoa"/>
        </authorList>
    </citation>
    <scope>IDENTIFICATION</scope>
</reference>
<dbReference type="Proteomes" id="UP000030765">
    <property type="component" value="Unassembled WGS sequence"/>
</dbReference>
<reference evidence="1 3" key="1">
    <citation type="journal article" date="2014" name="BMC Genomics">
        <title>Genome sequence of Anopheles sinensis provides insight into genetics basis of mosquito competence for malaria parasites.</title>
        <authorList>
            <person name="Zhou D."/>
            <person name="Zhang D."/>
            <person name="Ding G."/>
            <person name="Shi L."/>
            <person name="Hou Q."/>
            <person name="Ye Y."/>
            <person name="Xu Y."/>
            <person name="Zhou H."/>
            <person name="Xiong C."/>
            <person name="Li S."/>
            <person name="Yu J."/>
            <person name="Hong S."/>
            <person name="Yu X."/>
            <person name="Zou P."/>
            <person name="Chen C."/>
            <person name="Chang X."/>
            <person name="Wang W."/>
            <person name="Lv Y."/>
            <person name="Sun Y."/>
            <person name="Ma L."/>
            <person name="Shen B."/>
            <person name="Zhu C."/>
        </authorList>
    </citation>
    <scope>NUCLEOTIDE SEQUENCE [LARGE SCALE GENOMIC DNA]</scope>
</reference>
<organism evidence="1">
    <name type="scientific">Anopheles sinensis</name>
    <name type="common">Mosquito</name>
    <dbReference type="NCBI Taxonomy" id="74873"/>
    <lineage>
        <taxon>Eukaryota</taxon>
        <taxon>Metazoa</taxon>
        <taxon>Ecdysozoa</taxon>
        <taxon>Arthropoda</taxon>
        <taxon>Hexapoda</taxon>
        <taxon>Insecta</taxon>
        <taxon>Pterygota</taxon>
        <taxon>Neoptera</taxon>
        <taxon>Endopterygota</taxon>
        <taxon>Diptera</taxon>
        <taxon>Nematocera</taxon>
        <taxon>Culicoidea</taxon>
        <taxon>Culicidae</taxon>
        <taxon>Anophelinae</taxon>
        <taxon>Anopheles</taxon>
    </lineage>
</organism>
<gene>
    <name evidence="1" type="ORF">ZHAS_00006339</name>
</gene>
<evidence type="ECO:0000313" key="2">
    <source>
        <dbReference type="EnsemblMetazoa" id="ASIC006339-PA"/>
    </source>
</evidence>
<dbReference type="EnsemblMetazoa" id="ASIC006339-RA">
    <property type="protein sequence ID" value="ASIC006339-PA"/>
    <property type="gene ID" value="ASIC006339"/>
</dbReference>
<evidence type="ECO:0000313" key="1">
    <source>
        <dbReference type="EMBL" id="KFB38850.1"/>
    </source>
</evidence>
<keyword evidence="3" id="KW-1185">Reference proteome</keyword>
<name>A0A084VLK6_ANOSI</name>